<reference evidence="4" key="1">
    <citation type="journal article" date="2019" name="Int. J. Syst. Evol. Microbiol.">
        <title>The Global Catalogue of Microorganisms (GCM) 10K type strain sequencing project: providing services to taxonomists for standard genome sequencing and annotation.</title>
        <authorList>
            <consortium name="The Broad Institute Genomics Platform"/>
            <consortium name="The Broad Institute Genome Sequencing Center for Infectious Disease"/>
            <person name="Wu L."/>
            <person name="Ma J."/>
        </authorList>
    </citation>
    <scope>NUCLEOTIDE SEQUENCE [LARGE SCALE GENOMIC DNA]</scope>
    <source>
        <strain evidence="4">CCUG 42001</strain>
    </source>
</reference>
<dbReference type="RefSeq" id="WP_253053705.1">
    <property type="nucleotide sequence ID" value="NZ_JAMXWN010000005.1"/>
</dbReference>
<proteinExistence type="predicted"/>
<name>A0ABW1WAG5_9BACL</name>
<evidence type="ECO:0000313" key="3">
    <source>
        <dbReference type="EMBL" id="MFC6385140.1"/>
    </source>
</evidence>
<evidence type="ECO:0000313" key="4">
    <source>
        <dbReference type="Proteomes" id="UP001596267"/>
    </source>
</evidence>
<organism evidence="3 4">
    <name type="scientific">Sporolactobacillus kofuensis</name>
    <dbReference type="NCBI Taxonomy" id="269672"/>
    <lineage>
        <taxon>Bacteria</taxon>
        <taxon>Bacillati</taxon>
        <taxon>Bacillota</taxon>
        <taxon>Bacilli</taxon>
        <taxon>Bacillales</taxon>
        <taxon>Sporolactobacillaceae</taxon>
        <taxon>Sporolactobacillus</taxon>
    </lineage>
</organism>
<comment type="caution">
    <text evidence="3">The sequence shown here is derived from an EMBL/GenBank/DDBJ whole genome shotgun (WGS) entry which is preliminary data.</text>
</comment>
<dbReference type="InterPro" id="IPR027417">
    <property type="entry name" value="P-loop_NTPase"/>
</dbReference>
<sequence>MAVVNDRQLNISTAGTRTAKLWQQQTIYWSELAERLRTAARGKETLEDYLRLPKRQQDDLKDVGGFVGGSLEGGHRKASAVTGRDLITLDLDNIPAGGTDDVLKRLNSFNCAYVVYSTRKHEPGKPRLRCLFPLDRTATADEYEPIARKLGSIIGMAFMDPTTFEASRLMYWPSCCANSQYVYEFSDNPFLSVDGLLSMYDDWRDVDTWPVVPGTENKHVRLAAKQGNPLEKHGIVGAFCRQYDIYQAIDKFLPGVYEEVEGKADRLTFIEGSTVGGAIVYEDGKFLYSHHATDPVSGRLVNSFDLVRTHKFGDEDDDAEPGTPVNRLPSYSRMSAFALEDDAVAGELSQKRYEQAVQDFGPQEQQEPGQEKVQSKPDTSFIRKLKLHPSTGQPMKTIENILIVLEGDPALTGRIRKDTFAESIVGVAPMPWAPRDQENEPFLWTEDDDSGLALYLEKLLNFQSADKIKHALSQCSAKNRFNPVADFLNSLTWDGKKRLDDLFIDYLGAADTPYVRAVTRKSFVAAVARAMKPGVKYDTMPVLTGTQGLGKTTLIQKLGKDWFTNSVESFEGKDAAELLQGVWIVEIGEMSAYKKSDLDTIKGFLSRTEDQYRAAYARKTEKHPRRCVFFGTSNRSDYLRDPTGGRRFLPIDVGVQRPTKSVFDDLDSEVDQLWAEAVMHWRLGESLFLTGELEQEAKRQQEEHSESDPWEAAINEFVERKVPADWDKKDINARMMYWNSEFGKPEQPVETIQRDRVCAQEIWVECLGNRDLRFMKRRDVAVINDILGRIKGWEKVKNSYRFGPYGRVKGGFIRG</sequence>
<gene>
    <name evidence="3" type="ORF">ACFP7A_00875</name>
</gene>
<keyword evidence="4" id="KW-1185">Reference proteome</keyword>
<evidence type="ECO:0000259" key="2">
    <source>
        <dbReference type="Pfam" id="PF05272"/>
    </source>
</evidence>
<accession>A0ABW1WAG5</accession>
<dbReference type="Proteomes" id="UP001596267">
    <property type="component" value="Unassembled WGS sequence"/>
</dbReference>
<dbReference type="Pfam" id="PF05272">
    <property type="entry name" value="VapE-like_dom"/>
    <property type="match status" value="1"/>
</dbReference>
<feature type="domain" description="Virulence-associated protein E-like" evidence="2">
    <location>
        <begin position="488"/>
        <end position="705"/>
    </location>
</feature>
<dbReference type="SUPFAM" id="SSF52540">
    <property type="entry name" value="P-loop containing nucleoside triphosphate hydrolases"/>
    <property type="match status" value="1"/>
</dbReference>
<dbReference type="PANTHER" id="PTHR34985:SF1">
    <property type="entry name" value="SLR0554 PROTEIN"/>
    <property type="match status" value="1"/>
</dbReference>
<dbReference type="EMBL" id="JBHSTQ010000001">
    <property type="protein sequence ID" value="MFC6385140.1"/>
    <property type="molecule type" value="Genomic_DNA"/>
</dbReference>
<dbReference type="PANTHER" id="PTHR34985">
    <property type="entry name" value="SLR0554 PROTEIN"/>
    <property type="match status" value="1"/>
</dbReference>
<feature type="region of interest" description="Disordered" evidence="1">
    <location>
        <begin position="359"/>
        <end position="378"/>
    </location>
</feature>
<evidence type="ECO:0000256" key="1">
    <source>
        <dbReference type="SAM" id="MobiDB-lite"/>
    </source>
</evidence>
<dbReference type="InterPro" id="IPR007936">
    <property type="entry name" value="VapE-like_dom"/>
</dbReference>
<protein>
    <submittedName>
        <fullName evidence="3">VapE domain-containing protein</fullName>
    </submittedName>
</protein>